<feature type="region of interest" description="Disordered" evidence="1">
    <location>
        <begin position="131"/>
        <end position="151"/>
    </location>
</feature>
<feature type="region of interest" description="Disordered" evidence="1">
    <location>
        <begin position="674"/>
        <end position="706"/>
    </location>
</feature>
<accession>A0A4S2N647</accession>
<name>A0A4S2N647_9PEZI</name>
<feature type="compositionally biased region" description="Polar residues" evidence="1">
    <location>
        <begin position="86"/>
        <end position="96"/>
    </location>
</feature>
<feature type="region of interest" description="Disordered" evidence="1">
    <location>
        <begin position="798"/>
        <end position="822"/>
    </location>
</feature>
<dbReference type="STRING" id="341454.A0A4S2N647"/>
<dbReference type="EMBL" id="ML220112">
    <property type="protein sequence ID" value="TGZ84663.1"/>
    <property type="molecule type" value="Genomic_DNA"/>
</dbReference>
<feature type="compositionally biased region" description="Basic residues" evidence="1">
    <location>
        <begin position="799"/>
        <end position="812"/>
    </location>
</feature>
<feature type="compositionally biased region" description="Basic and acidic residues" evidence="1">
    <location>
        <begin position="52"/>
        <end position="70"/>
    </location>
</feature>
<sequence>MRCVQALKNKVSAVAAVVASRSTSNATKASITDYTSEGSSRGDGSENPVSKGADKKATDAHLARGLEGTEWRSVPFPLAGRKTDTDVSSEATSQAPANAPIEIESSRNGFPRTVTGIPRHESAAGVLRSPIHRQPTQEPPPAGQTPVSPQETSFFGSIMGSFLAAPFGGPPESAWDSEQAGENLIRNPYNFAAWRTVLNSRQRIEGDDGVKIVWREMRRRKVDLPVDGQDADALWTTFISTGARDSDFFGQLVRYAEQLVIRKGDGKFWPPFYDRVMEIPTSPQEFLKLHFRLLLRFQATNWGLFLTSTLRRHPDWQEVMREIYASLPQPTSSYDEIISFLCSQNEYPSAMKWHKLLCVHRDPPQGKISYTPLLRWAARHSSPHHLQTLLQTLPISEADAVQVVNSHNNPHQALAILFSTKKIPTSTFGDFFWSSLIQPLSRISKVAAVRYIILYGAGCVVGPNTLLQACRILEHGPSETVTILEDTGMIVMCSKESPGVSNVSSCHCIASGAHTGFGGTFVCTADNPRDPTAAAVANINHHLHQALQNRDVRHALQLLSHLRRTRSEITSENISLLPSVLLRIRNSGKNPSTSKRNPHPFPIGEDVDVTVALHLRLVTEGYKVPALVWRECLKRFGMSKRWTEIESLLERLVEAYPPGPAGMEEMKPIYDDTEGKQTSFLSRKGPPSLPSQDPSTPRKKPIRTASREHKEVFTAQLFRSIIEWSIIGNVPARGIGIIKDLYDRGVWIDERSLKRAVRVQTRGMQPSEVDNVRKIVKDVWGEDLWTEEDTYEEIWKTGKTGKKGSGKGRGKGKGLGQNVPSY</sequence>
<keyword evidence="3" id="KW-1185">Reference proteome</keyword>
<reference evidence="2 3" key="1">
    <citation type="submission" date="2019-04" db="EMBL/GenBank/DDBJ databases">
        <title>Comparative genomics and transcriptomics to analyze fruiting body development in filamentous ascomycetes.</title>
        <authorList>
            <consortium name="DOE Joint Genome Institute"/>
            <person name="Lutkenhaus R."/>
            <person name="Traeger S."/>
            <person name="Breuer J."/>
            <person name="Kuo A."/>
            <person name="Lipzen A."/>
            <person name="Pangilinan J."/>
            <person name="Dilworth D."/>
            <person name="Sandor L."/>
            <person name="Poggeler S."/>
            <person name="Barry K."/>
            <person name="Grigoriev I.V."/>
            <person name="Nowrousian M."/>
        </authorList>
    </citation>
    <scope>NUCLEOTIDE SEQUENCE [LARGE SCALE GENOMIC DNA]</scope>
    <source>
        <strain evidence="2 3">CBS 389.68</strain>
    </source>
</reference>
<evidence type="ECO:0000313" key="3">
    <source>
        <dbReference type="Proteomes" id="UP000298138"/>
    </source>
</evidence>
<dbReference type="AlphaFoldDB" id="A0A4S2N647"/>
<evidence type="ECO:0000313" key="2">
    <source>
        <dbReference type="EMBL" id="TGZ84663.1"/>
    </source>
</evidence>
<protein>
    <submittedName>
        <fullName evidence="2">Uncharacterized protein</fullName>
    </submittedName>
</protein>
<dbReference type="OrthoDB" id="5366531at2759"/>
<dbReference type="InParanoid" id="A0A4S2N647"/>
<evidence type="ECO:0000256" key="1">
    <source>
        <dbReference type="SAM" id="MobiDB-lite"/>
    </source>
</evidence>
<proteinExistence type="predicted"/>
<feature type="region of interest" description="Disordered" evidence="1">
    <location>
        <begin position="18"/>
        <end position="96"/>
    </location>
</feature>
<organism evidence="2 3">
    <name type="scientific">Ascodesmis nigricans</name>
    <dbReference type="NCBI Taxonomy" id="341454"/>
    <lineage>
        <taxon>Eukaryota</taxon>
        <taxon>Fungi</taxon>
        <taxon>Dikarya</taxon>
        <taxon>Ascomycota</taxon>
        <taxon>Pezizomycotina</taxon>
        <taxon>Pezizomycetes</taxon>
        <taxon>Pezizales</taxon>
        <taxon>Ascodesmidaceae</taxon>
        <taxon>Ascodesmis</taxon>
    </lineage>
</organism>
<feature type="compositionally biased region" description="Polar residues" evidence="1">
    <location>
        <begin position="25"/>
        <end position="39"/>
    </location>
</feature>
<dbReference type="Proteomes" id="UP000298138">
    <property type="component" value="Unassembled WGS sequence"/>
</dbReference>
<gene>
    <name evidence="2" type="ORF">EX30DRAFT_5365</name>
</gene>